<gene>
    <name evidence="2" type="ORF">Rain11_2205</name>
</gene>
<proteinExistence type="predicted"/>
<evidence type="ECO:0000313" key="3">
    <source>
        <dbReference type="Proteomes" id="UP000233387"/>
    </source>
</evidence>
<reference evidence="2 3" key="1">
    <citation type="submission" date="2017-06" db="EMBL/GenBank/DDBJ databases">
        <title>Raineya orbicola gen. nov., sp. nov. a slightly thermophilic bacterium of the phylum Bacteroidetes and the description of Raineyaceae fam. nov.</title>
        <authorList>
            <person name="Albuquerque L."/>
            <person name="Polonia A.R.M."/>
            <person name="Barroso C."/>
            <person name="Froufe H.J.C."/>
            <person name="Lage O."/>
            <person name="Lobo-Da-Cunha A."/>
            <person name="Egas C."/>
            <person name="Da Costa M.S."/>
        </authorList>
    </citation>
    <scope>NUCLEOTIDE SEQUENCE [LARGE SCALE GENOMIC DNA]</scope>
    <source>
        <strain evidence="2 3">SPSPC-11</strain>
    </source>
</reference>
<accession>A0A2N3I9N2</accession>
<feature type="domain" description="DUF7832" evidence="1">
    <location>
        <begin position="14"/>
        <end position="125"/>
    </location>
</feature>
<evidence type="ECO:0000313" key="2">
    <source>
        <dbReference type="EMBL" id="PKQ67042.1"/>
    </source>
</evidence>
<dbReference type="InterPro" id="IPR057154">
    <property type="entry name" value="DUF7832"/>
</dbReference>
<comment type="caution">
    <text evidence="2">The sequence shown here is derived from an EMBL/GenBank/DDBJ whole genome shotgun (WGS) entry which is preliminary data.</text>
</comment>
<dbReference type="EMBL" id="NKXO01000039">
    <property type="protein sequence ID" value="PKQ67042.1"/>
    <property type="molecule type" value="Genomic_DNA"/>
</dbReference>
<dbReference type="Proteomes" id="UP000233387">
    <property type="component" value="Unassembled WGS sequence"/>
</dbReference>
<keyword evidence="3" id="KW-1185">Reference proteome</keyword>
<evidence type="ECO:0000259" key="1">
    <source>
        <dbReference type="Pfam" id="PF25191"/>
    </source>
</evidence>
<dbReference type="RefSeq" id="WP_101359470.1">
    <property type="nucleotide sequence ID" value="NZ_NKXO01000039.1"/>
</dbReference>
<organism evidence="2 3">
    <name type="scientific">Raineya orbicola</name>
    <dbReference type="NCBI Taxonomy" id="2016530"/>
    <lineage>
        <taxon>Bacteria</taxon>
        <taxon>Pseudomonadati</taxon>
        <taxon>Bacteroidota</taxon>
        <taxon>Cytophagia</taxon>
        <taxon>Cytophagales</taxon>
        <taxon>Raineyaceae</taxon>
        <taxon>Raineya</taxon>
    </lineage>
</organism>
<protein>
    <recommendedName>
        <fullName evidence="1">DUF7832 domain-containing protein</fullName>
    </recommendedName>
</protein>
<sequence length="164" mass="19352">MAVLSQSNKHKNFIYDRAKHHFLGNFPSVLPIEQAYVHIGMFLGWICENDLYSDFFEEEAALQILRFRRRQISCSILSAVWDGYLGSELFNEEGNEFCQYYYQSGKYKKDYERTLASDLPSIYHVEDNWKNYEKIARKISARYRKWKQGITGETDTEDNEADAS</sequence>
<name>A0A2N3I9N2_9BACT</name>
<dbReference type="AlphaFoldDB" id="A0A2N3I9N2"/>
<dbReference type="OrthoDB" id="4827574at2"/>
<dbReference type="Pfam" id="PF25191">
    <property type="entry name" value="DUF7832"/>
    <property type="match status" value="1"/>
</dbReference>